<comment type="caution">
    <text evidence="4">The sequence shown here is derived from an EMBL/GenBank/DDBJ whole genome shotgun (WGS) entry which is preliminary data.</text>
</comment>
<dbReference type="NCBIfam" id="NF008673">
    <property type="entry name" value="PRK11678.1"/>
    <property type="match status" value="1"/>
</dbReference>
<dbReference type="InterPro" id="IPR042054">
    <property type="entry name" value="YegD-like"/>
</dbReference>
<dbReference type="CDD" id="cd10231">
    <property type="entry name" value="ASKHA_NBD_HSP70_YegD-like"/>
    <property type="match status" value="1"/>
</dbReference>
<dbReference type="Gene3D" id="3.90.640.10">
    <property type="entry name" value="Actin, Chain A, domain 4"/>
    <property type="match status" value="1"/>
</dbReference>
<dbReference type="PANTHER" id="PTHR19375">
    <property type="entry name" value="HEAT SHOCK PROTEIN 70KDA"/>
    <property type="match status" value="1"/>
</dbReference>
<comment type="similarity">
    <text evidence="1">Belongs to the heat shock protein 70 family.</text>
</comment>
<dbReference type="AlphaFoldDB" id="A0A1B7HPF8"/>
<dbReference type="RefSeq" id="WP_064554848.1">
    <property type="nucleotide sequence ID" value="NZ_LXEO01000025.1"/>
</dbReference>
<keyword evidence="2" id="KW-0547">Nucleotide-binding</keyword>
<protein>
    <submittedName>
        <fullName evidence="4">Putative heat shock protein</fullName>
    </submittedName>
</protein>
<keyword evidence="4" id="KW-0346">Stress response</keyword>
<evidence type="ECO:0000313" key="4">
    <source>
        <dbReference type="EMBL" id="OAT17523.1"/>
    </source>
</evidence>
<dbReference type="GO" id="GO:0005524">
    <property type="term" value="F:ATP binding"/>
    <property type="evidence" value="ECO:0007669"/>
    <property type="project" value="UniProtKB-KW"/>
</dbReference>
<dbReference type="EMBL" id="LXEO01000025">
    <property type="protein sequence ID" value="OAT17523.1"/>
    <property type="molecule type" value="Genomic_DNA"/>
</dbReference>
<dbReference type="Gene3D" id="3.30.420.40">
    <property type="match status" value="2"/>
</dbReference>
<dbReference type="PATRIC" id="fig|1354255.3.peg.2088"/>
<evidence type="ECO:0000256" key="1">
    <source>
        <dbReference type="ARBA" id="ARBA00007381"/>
    </source>
</evidence>
<accession>A0A1B7HPF8</accession>
<dbReference type="Proteomes" id="UP000078286">
    <property type="component" value="Unassembled WGS sequence"/>
</dbReference>
<dbReference type="InterPro" id="IPR013126">
    <property type="entry name" value="Hsp_70_fam"/>
</dbReference>
<dbReference type="SUPFAM" id="SSF53067">
    <property type="entry name" value="Actin-like ATPase domain"/>
    <property type="match status" value="2"/>
</dbReference>
<dbReference type="InterPro" id="IPR043129">
    <property type="entry name" value="ATPase_NBD"/>
</dbReference>
<proteinExistence type="inferred from homology"/>
<evidence type="ECO:0000256" key="2">
    <source>
        <dbReference type="ARBA" id="ARBA00022741"/>
    </source>
</evidence>
<organism evidence="4 5">
    <name type="scientific">Buttiauxella noackiae ATCC 51607</name>
    <dbReference type="NCBI Taxonomy" id="1354255"/>
    <lineage>
        <taxon>Bacteria</taxon>
        <taxon>Pseudomonadati</taxon>
        <taxon>Pseudomonadota</taxon>
        <taxon>Gammaproteobacteria</taxon>
        <taxon>Enterobacterales</taxon>
        <taxon>Enterobacteriaceae</taxon>
        <taxon>Buttiauxella</taxon>
    </lineage>
</organism>
<evidence type="ECO:0000313" key="5">
    <source>
        <dbReference type="Proteomes" id="UP000078286"/>
    </source>
</evidence>
<dbReference type="Pfam" id="PF00012">
    <property type="entry name" value="HSP70"/>
    <property type="match status" value="2"/>
</dbReference>
<keyword evidence="3" id="KW-0067">ATP-binding</keyword>
<dbReference type="InterPro" id="IPR018181">
    <property type="entry name" value="Heat_shock_70_CS"/>
</dbReference>
<dbReference type="PROSITE" id="PS00329">
    <property type="entry name" value="HSP70_2"/>
    <property type="match status" value="1"/>
</dbReference>
<reference evidence="4 5" key="1">
    <citation type="submission" date="2016-04" db="EMBL/GenBank/DDBJ databases">
        <title>ATOL: Assembling a taxonomically balanced genome-scale reconstruction of the evolutionary history of the Enterobacteriaceae.</title>
        <authorList>
            <person name="Plunkett G.III."/>
            <person name="Neeno-Eckwall E.C."/>
            <person name="Glasner J.D."/>
            <person name="Perna N.T."/>
        </authorList>
    </citation>
    <scope>NUCLEOTIDE SEQUENCE [LARGE SCALE GENOMIC DNA]</scope>
    <source>
        <strain evidence="4 5">ATCC 51607</strain>
    </source>
</reference>
<name>A0A1B7HPF8_9ENTR</name>
<evidence type="ECO:0000256" key="3">
    <source>
        <dbReference type="ARBA" id="ARBA00022840"/>
    </source>
</evidence>
<sequence>MQFIGFDYGTANCSVAVMRDGVPQALEMENGSKLLPSMLCAPTRESVSEWLYRHHEVPATGAETQALLRRAVSFNREEDIDVLPNSVQFGLSSLRQYMEDPEEVYFVKSPKSFLGATGLKPQQVALFEDLVCAMMLHIRNQAQSQVAEPITQAVIGRPINFQGLGGDEANQQAQGILDRAAHRAGFKDVVFQFEPVAAGLDFEATLNEEKQVLVVDIGGGTTDCSVLLMGPQWRARRDREQSLLGHSGCRVGGNDLDIMLAFKQLSPLLGMGGQTEKGIALPVLPWWNAVAINDVPAQNDFYSSANGRMLNELVRDSREPEKVAFLQKVWRQRLSYRLVRAAEESKIALSDSKQVATMLPFISKELGCEITQPDLESAISQPLQRILEQVTLALENSAVKPDVIYLTGGSARSPLLKHALAQQLPGIPLAGGDDFGSVTAGLARWADVVFRD</sequence>
<keyword evidence="5" id="KW-1185">Reference proteome</keyword>
<gene>
    <name evidence="4" type="ORF">M979_2017</name>
</gene>
<dbReference type="GO" id="GO:0140662">
    <property type="term" value="F:ATP-dependent protein folding chaperone"/>
    <property type="evidence" value="ECO:0007669"/>
    <property type="project" value="InterPro"/>
</dbReference>